<comment type="caution">
    <text evidence="4">The sequence shown here is derived from an EMBL/GenBank/DDBJ whole genome shotgun (WGS) entry which is preliminary data.</text>
</comment>
<dbReference type="Pfam" id="PF12923">
    <property type="entry name" value="RRP7"/>
    <property type="match status" value="1"/>
</dbReference>
<gene>
    <name evidence="4" type="ORF">Q9L58_006154</name>
</gene>
<dbReference type="Gene3D" id="6.10.250.1770">
    <property type="match status" value="1"/>
</dbReference>
<evidence type="ECO:0000256" key="1">
    <source>
        <dbReference type="ARBA" id="ARBA00006110"/>
    </source>
</evidence>
<name>A0ABR3GFZ7_9PEZI</name>
<dbReference type="InterPro" id="IPR040446">
    <property type="entry name" value="RRP7"/>
</dbReference>
<evidence type="ECO:0008006" key="6">
    <source>
        <dbReference type="Google" id="ProtNLM"/>
    </source>
</evidence>
<accession>A0ABR3GFZ7</accession>
<comment type="similarity">
    <text evidence="1">Belongs to the RRP7 family.</text>
</comment>
<evidence type="ECO:0000259" key="3">
    <source>
        <dbReference type="Pfam" id="PF17799"/>
    </source>
</evidence>
<evidence type="ECO:0000259" key="2">
    <source>
        <dbReference type="Pfam" id="PF12923"/>
    </source>
</evidence>
<dbReference type="InterPro" id="IPR040447">
    <property type="entry name" value="RRM_Rrp7"/>
</dbReference>
<dbReference type="EMBL" id="JBBBZM010000082">
    <property type="protein sequence ID" value="KAL0634874.1"/>
    <property type="molecule type" value="Genomic_DNA"/>
</dbReference>
<dbReference type="PANTHER" id="PTHR13191">
    <property type="entry name" value="RIBOSOMAL RNA PROCESSING PROTEIN 7-RELATED"/>
    <property type="match status" value="1"/>
</dbReference>
<organism evidence="4 5">
    <name type="scientific">Discina gigas</name>
    <dbReference type="NCBI Taxonomy" id="1032678"/>
    <lineage>
        <taxon>Eukaryota</taxon>
        <taxon>Fungi</taxon>
        <taxon>Dikarya</taxon>
        <taxon>Ascomycota</taxon>
        <taxon>Pezizomycotina</taxon>
        <taxon>Pezizomycetes</taxon>
        <taxon>Pezizales</taxon>
        <taxon>Discinaceae</taxon>
        <taxon>Discina</taxon>
    </lineage>
</organism>
<evidence type="ECO:0000313" key="5">
    <source>
        <dbReference type="Proteomes" id="UP001447188"/>
    </source>
</evidence>
<dbReference type="PANTHER" id="PTHR13191:SF0">
    <property type="entry name" value="RIBOSOMAL RNA-PROCESSING PROTEIN 7 HOMOLOG A-RELATED"/>
    <property type="match status" value="1"/>
</dbReference>
<dbReference type="Pfam" id="PF17799">
    <property type="entry name" value="RRM_Rrp7"/>
    <property type="match status" value="1"/>
</dbReference>
<dbReference type="InterPro" id="IPR024326">
    <property type="entry name" value="RRP7_C"/>
</dbReference>
<evidence type="ECO:0000313" key="4">
    <source>
        <dbReference type="EMBL" id="KAL0634874.1"/>
    </source>
</evidence>
<dbReference type="CDD" id="cd12950">
    <property type="entry name" value="RRP7_Rrp7p"/>
    <property type="match status" value="1"/>
</dbReference>
<protein>
    <recommendedName>
        <fullName evidence="6">Ribosomal RNA-processing protein 7</fullName>
    </recommendedName>
</protein>
<proteinExistence type="inferred from homology"/>
<dbReference type="Proteomes" id="UP001447188">
    <property type="component" value="Unassembled WGS sequence"/>
</dbReference>
<dbReference type="CDD" id="cd12293">
    <property type="entry name" value="dRRM_Rrp7p"/>
    <property type="match status" value="1"/>
</dbReference>
<feature type="domain" description="Rrp7 RRM-like N-terminal" evidence="3">
    <location>
        <begin position="11"/>
        <end position="164"/>
    </location>
</feature>
<feature type="domain" description="Ribosomal RNA-processing protein 7 C-terminal" evidence="2">
    <location>
        <begin position="205"/>
        <end position="317"/>
    </location>
</feature>
<keyword evidence="5" id="KW-1185">Reference proteome</keyword>
<sequence>MSKLPEPPSKINDYLVLPLKLSSSDTALPATHYLYLRRHQPKLPTANDTRSLFAVNVPVDATEWHLRDLFSSIGGGRVERVIFDGEGEKQVVPVVRLDSRKRKRSDESDTAKEAVEVKTWDRDLRQSGSTAVLVFVDKSSSEVSLKAVANLTKSKKKTVVFWGEGLSEEHKVPPLGISRVTSNSFYQIALVLTFYVPGYLTHHNLRFPTKALLQQSVDAFMFAFAEQEAEDLRARARRREPDEDGFITVIRGGRVAPARQEEAAAVAEKKKGKAEHKDFYRFQMREVKKERHQQLLAKFEQDKRKVAEKKGMRKFRPL</sequence>
<reference evidence="4 5" key="1">
    <citation type="submission" date="2024-02" db="EMBL/GenBank/DDBJ databases">
        <title>Discinaceae phylogenomics.</title>
        <authorList>
            <person name="Dirks A.C."/>
            <person name="James T.Y."/>
        </authorList>
    </citation>
    <scope>NUCLEOTIDE SEQUENCE [LARGE SCALE GENOMIC DNA]</scope>
    <source>
        <strain evidence="4 5">ACD0624</strain>
    </source>
</reference>